<keyword evidence="4" id="KW-1185">Reference proteome</keyword>
<name>A0AAD7GGN6_MYCRO</name>
<feature type="region of interest" description="Disordered" evidence="1">
    <location>
        <begin position="1"/>
        <end position="55"/>
    </location>
</feature>
<accession>A0AAD7GGN6</accession>
<reference evidence="3" key="1">
    <citation type="submission" date="2023-03" db="EMBL/GenBank/DDBJ databases">
        <title>Massive genome expansion in bonnet fungi (Mycena s.s.) driven by repeated elements and novel gene families across ecological guilds.</title>
        <authorList>
            <consortium name="Lawrence Berkeley National Laboratory"/>
            <person name="Harder C.B."/>
            <person name="Miyauchi S."/>
            <person name="Viragh M."/>
            <person name="Kuo A."/>
            <person name="Thoen E."/>
            <person name="Andreopoulos B."/>
            <person name="Lu D."/>
            <person name="Skrede I."/>
            <person name="Drula E."/>
            <person name="Henrissat B."/>
            <person name="Morin E."/>
            <person name="Kohler A."/>
            <person name="Barry K."/>
            <person name="LaButti K."/>
            <person name="Morin E."/>
            <person name="Salamov A."/>
            <person name="Lipzen A."/>
            <person name="Mereny Z."/>
            <person name="Hegedus B."/>
            <person name="Baldrian P."/>
            <person name="Stursova M."/>
            <person name="Weitz H."/>
            <person name="Taylor A."/>
            <person name="Grigoriev I.V."/>
            <person name="Nagy L.G."/>
            <person name="Martin F."/>
            <person name="Kauserud H."/>
        </authorList>
    </citation>
    <scope>NUCLEOTIDE SEQUENCE</scope>
    <source>
        <strain evidence="3">CBHHK067</strain>
    </source>
</reference>
<evidence type="ECO:0000313" key="3">
    <source>
        <dbReference type="EMBL" id="KAJ7687230.1"/>
    </source>
</evidence>
<gene>
    <name evidence="3" type="ORF">B0H17DRAFT_1136364</name>
</gene>
<dbReference type="Proteomes" id="UP001221757">
    <property type="component" value="Unassembled WGS sequence"/>
</dbReference>
<feature type="compositionally biased region" description="Acidic residues" evidence="1">
    <location>
        <begin position="759"/>
        <end position="788"/>
    </location>
</feature>
<sequence length="788" mass="89201">MRKPRSYKRMQQLDSNPTILSIPPDCDSYRADRSNWTPPPTLTSPDFDFPHQQPRLRAPPQTAEEKLAQKFAAIDIFFQHSPFDSVGDFLSILFYNRPHGKSDLRGSTHATAVAKFLRGYTHTKMADILPLIYHHRCSFPAKNSSRIHERDAMFCTSGEASEIHHARPFISTWATRLVAAEARRQILSATKDDPADPDLRFQLRASTNGRGKTSAHIVTWKDFKNFSIKSIAERYWVKLKLPMFLSKYMSAPMVKGVFVERKRRPYPMVRTSIIRRLFLVIYHSKYWLRFCISRLHYGTEDITQHFVNLEKAGRLPDLETILEDATTLVDRYASQAAMQNSLRASEATSVDNPNPVPVGSAWVARGSSSSVAEAHDSDMPDLVEITDPADGETAPTVAVPTDNAPKVHQEHPGFTGDRVLRNSQIFMLEFGWWIEMAWAVPEGDIGRVWEIFKIWIFKFAGSSHQNYMKYLLEMYCFLRYETSKPLHDAVFDNLLLKVSLDLGKCIPADLHQEHYNRRLQDMSRRHGGEFDDPFFRKTISPNVEHFLRFKEEIETAFNLVRRSKTHTSPSQRPELQLLLSLFKEEEVHLFRERRSMGHAAVNQFSRGCRQLEEGKLDAFISTTTYLGDFFEEINCKAPCGPGEGLSERTTSPTPSARDDPPTPSISNSDGEAEPMRSSSPVPSDSSSEHTRSDASSTASKASVASFESIISASDPNEPENDGIDMSDAPRSSGSFMAMYIDGEAGLQYNDENGGVREEESQDAEAEEADVDNEEESLNPDLECEEDEL</sequence>
<comment type="caution">
    <text evidence="3">The sequence shown here is derived from an EMBL/GenBank/DDBJ whole genome shotgun (WGS) entry which is preliminary data.</text>
</comment>
<evidence type="ECO:0000256" key="1">
    <source>
        <dbReference type="SAM" id="MobiDB-lite"/>
    </source>
</evidence>
<evidence type="ECO:0000259" key="2">
    <source>
        <dbReference type="Pfam" id="PF20231"/>
    </source>
</evidence>
<feature type="domain" description="DUF6589" evidence="2">
    <location>
        <begin position="291"/>
        <end position="566"/>
    </location>
</feature>
<dbReference type="AlphaFoldDB" id="A0AAD7GGN6"/>
<organism evidence="3 4">
    <name type="scientific">Mycena rosella</name>
    <name type="common">Pink bonnet</name>
    <name type="synonym">Agaricus rosellus</name>
    <dbReference type="NCBI Taxonomy" id="1033263"/>
    <lineage>
        <taxon>Eukaryota</taxon>
        <taxon>Fungi</taxon>
        <taxon>Dikarya</taxon>
        <taxon>Basidiomycota</taxon>
        <taxon>Agaricomycotina</taxon>
        <taxon>Agaricomycetes</taxon>
        <taxon>Agaricomycetidae</taxon>
        <taxon>Agaricales</taxon>
        <taxon>Marasmiineae</taxon>
        <taxon>Mycenaceae</taxon>
        <taxon>Mycena</taxon>
    </lineage>
</organism>
<proteinExistence type="predicted"/>
<dbReference type="Pfam" id="PF20231">
    <property type="entry name" value="DUF6589"/>
    <property type="match status" value="1"/>
</dbReference>
<dbReference type="InterPro" id="IPR046496">
    <property type="entry name" value="DUF6589"/>
</dbReference>
<feature type="region of interest" description="Disordered" evidence="1">
    <location>
        <begin position="640"/>
        <end position="788"/>
    </location>
</feature>
<evidence type="ECO:0000313" key="4">
    <source>
        <dbReference type="Proteomes" id="UP001221757"/>
    </source>
</evidence>
<dbReference type="EMBL" id="JARKIE010000089">
    <property type="protein sequence ID" value="KAJ7687230.1"/>
    <property type="molecule type" value="Genomic_DNA"/>
</dbReference>
<feature type="compositionally biased region" description="Low complexity" evidence="1">
    <location>
        <begin position="693"/>
        <end position="705"/>
    </location>
</feature>
<protein>
    <recommendedName>
        <fullName evidence="2">DUF6589 domain-containing protein</fullName>
    </recommendedName>
</protein>